<dbReference type="EMBL" id="QXJM01000039">
    <property type="protein sequence ID" value="RIE03144.1"/>
    <property type="molecule type" value="Genomic_DNA"/>
</dbReference>
<sequence length="25" mass="2910">MIVVSVFAGLLFLYLIYALVYPEKF</sequence>
<dbReference type="Proteomes" id="UP000266340">
    <property type="component" value="Unassembled WGS sequence"/>
</dbReference>
<organism evidence="1 2">
    <name type="scientific">Cohnella faecalis</name>
    <dbReference type="NCBI Taxonomy" id="2315694"/>
    <lineage>
        <taxon>Bacteria</taxon>
        <taxon>Bacillati</taxon>
        <taxon>Bacillota</taxon>
        <taxon>Bacilli</taxon>
        <taxon>Bacillales</taxon>
        <taxon>Paenibacillaceae</taxon>
        <taxon>Cohnella</taxon>
    </lineage>
</organism>
<dbReference type="InterPro" id="IPR011726">
    <property type="entry name" value="KdpF"/>
</dbReference>
<keyword evidence="2" id="KW-1185">Reference proteome</keyword>
<protein>
    <submittedName>
        <fullName evidence="1">Potassium-transporting ATPase subunit F</fullName>
    </submittedName>
</protein>
<dbReference type="Pfam" id="PF09604">
    <property type="entry name" value="Potass_KdpF"/>
    <property type="match status" value="1"/>
</dbReference>
<name>A0A398CVU7_9BACL</name>
<evidence type="ECO:0000313" key="1">
    <source>
        <dbReference type="EMBL" id="RIE03144.1"/>
    </source>
</evidence>
<proteinExistence type="predicted"/>
<evidence type="ECO:0000313" key="2">
    <source>
        <dbReference type="Proteomes" id="UP000266340"/>
    </source>
</evidence>
<dbReference type="GO" id="GO:0005886">
    <property type="term" value="C:plasma membrane"/>
    <property type="evidence" value="ECO:0007669"/>
    <property type="project" value="InterPro"/>
</dbReference>
<accession>A0A398CVU7</accession>
<gene>
    <name evidence="1" type="ORF">D3H35_15585</name>
</gene>
<dbReference type="AlphaFoldDB" id="A0A398CVU7"/>
<reference evidence="1 2" key="1">
    <citation type="submission" date="2018-09" db="EMBL/GenBank/DDBJ databases">
        <title>Cohnella cavernae sp. nov., isolated from a karst cave.</title>
        <authorList>
            <person name="Zhu H."/>
        </authorList>
    </citation>
    <scope>NUCLEOTIDE SEQUENCE [LARGE SCALE GENOMIC DNA]</scope>
    <source>
        <strain evidence="1 2">K2E09-144</strain>
    </source>
</reference>
<dbReference type="GO" id="GO:0008556">
    <property type="term" value="F:P-type potassium transmembrane transporter activity"/>
    <property type="evidence" value="ECO:0007669"/>
    <property type="project" value="InterPro"/>
</dbReference>
<comment type="caution">
    <text evidence="1">The sequence shown here is derived from an EMBL/GenBank/DDBJ whole genome shotgun (WGS) entry which is preliminary data.</text>
</comment>